<dbReference type="SUPFAM" id="SSF88723">
    <property type="entry name" value="PIN domain-like"/>
    <property type="match status" value="1"/>
</dbReference>
<dbReference type="InterPro" id="IPR041120">
    <property type="entry name" value="PIN_9"/>
</dbReference>
<dbReference type="CDD" id="cd09879">
    <property type="entry name" value="PIN_VapC_AF0591-like"/>
    <property type="match status" value="1"/>
</dbReference>
<organism evidence="2 3">
    <name type="scientific">Geoglobus acetivorans</name>
    <dbReference type="NCBI Taxonomy" id="565033"/>
    <lineage>
        <taxon>Archaea</taxon>
        <taxon>Methanobacteriati</taxon>
        <taxon>Methanobacteriota</taxon>
        <taxon>Archaeoglobi</taxon>
        <taxon>Archaeoglobales</taxon>
        <taxon>Archaeoglobaceae</taxon>
        <taxon>Geoglobus</taxon>
    </lineage>
</organism>
<dbReference type="AlphaFoldDB" id="A0A0A7GB75"/>
<name>A0A0A7GB75_GEOAI</name>
<dbReference type="HOGENOM" id="CLU_107892_1_0_2"/>
<dbReference type="Pfam" id="PF18477">
    <property type="entry name" value="PIN_9"/>
    <property type="match status" value="1"/>
</dbReference>
<dbReference type="eggNOG" id="arCOG04312">
    <property type="taxonomic scope" value="Archaea"/>
</dbReference>
<sequence>MEADRRRNSNLKSVIIDTNVLIYIFTHRVDVFSQLRELGFRRFIFPEQTIEELKKLQLSLDGLEKRAAKFALKLIENCNECEIFHVDAEGNDNAILRLAKMFSSTVITNDKRLRKRAKLEGIPVGYLRELRYVEVEDDF</sequence>
<accession>A0A0A7GB75</accession>
<gene>
    <name evidence="2" type="ORF">GACE_0223</name>
</gene>
<dbReference type="KEGG" id="gac:GACE_0223"/>
<dbReference type="Proteomes" id="UP000030624">
    <property type="component" value="Chromosome"/>
</dbReference>
<dbReference type="SMART" id="SM00670">
    <property type="entry name" value="PINc"/>
    <property type="match status" value="1"/>
</dbReference>
<dbReference type="EMBL" id="CP009552">
    <property type="protein sequence ID" value="AIY89280.1"/>
    <property type="molecule type" value="Genomic_DNA"/>
</dbReference>
<evidence type="ECO:0000259" key="1">
    <source>
        <dbReference type="SMART" id="SM00670"/>
    </source>
</evidence>
<dbReference type="GeneID" id="24796823"/>
<dbReference type="InterPro" id="IPR029060">
    <property type="entry name" value="PIN-like_dom_sf"/>
</dbReference>
<evidence type="ECO:0000313" key="2">
    <source>
        <dbReference type="EMBL" id="AIY89280.1"/>
    </source>
</evidence>
<proteinExistence type="predicted"/>
<dbReference type="STRING" id="565033.GACE_0223"/>
<protein>
    <submittedName>
        <fullName evidence="2">Nucleotide binding protein, PINc</fullName>
    </submittedName>
</protein>
<dbReference type="RefSeq" id="WP_048090481.1">
    <property type="nucleotide sequence ID" value="NZ_CP009552.1"/>
</dbReference>
<dbReference type="Gene3D" id="3.40.50.1010">
    <property type="entry name" value="5'-nuclease"/>
    <property type="match status" value="1"/>
</dbReference>
<evidence type="ECO:0000313" key="3">
    <source>
        <dbReference type="Proteomes" id="UP000030624"/>
    </source>
</evidence>
<dbReference type="InterPro" id="IPR002716">
    <property type="entry name" value="PIN_dom"/>
</dbReference>
<feature type="domain" description="PIN" evidence="1">
    <location>
        <begin position="12"/>
        <end position="115"/>
    </location>
</feature>
<reference evidence="2 3" key="1">
    <citation type="journal article" date="2015" name="Appl. Environ. Microbiol.">
        <title>The Geoglobus acetivorans genome: Fe(III) reduction, acetate utilization, autotrophic growth, and degradation of aromatic compounds in a hyperthermophilic archaeon.</title>
        <authorList>
            <person name="Mardanov A.V."/>
            <person name="Slododkina G.B."/>
            <person name="Slobodkin A.I."/>
            <person name="Beletsky A.V."/>
            <person name="Gavrilov S.N."/>
            <person name="Kublanov I.V."/>
            <person name="Bonch-Osmolovskaya E.A."/>
            <person name="Skryabin K.G."/>
            <person name="Ravin N.V."/>
        </authorList>
    </citation>
    <scope>NUCLEOTIDE SEQUENCE [LARGE SCALE GENOMIC DNA]</scope>
    <source>
        <strain evidence="2 3">SBH6</strain>
    </source>
</reference>